<keyword evidence="2" id="KW-1185">Reference proteome</keyword>
<name>A0ABS3J6I2_9HYPH</name>
<organism evidence="1 2">
    <name type="scientific">Jiella sonneratiae</name>
    <dbReference type="NCBI Taxonomy" id="2816856"/>
    <lineage>
        <taxon>Bacteria</taxon>
        <taxon>Pseudomonadati</taxon>
        <taxon>Pseudomonadota</taxon>
        <taxon>Alphaproteobacteria</taxon>
        <taxon>Hyphomicrobiales</taxon>
        <taxon>Aurantimonadaceae</taxon>
        <taxon>Jiella</taxon>
    </lineage>
</organism>
<comment type="caution">
    <text evidence="1">The sequence shown here is derived from an EMBL/GenBank/DDBJ whole genome shotgun (WGS) entry which is preliminary data.</text>
</comment>
<dbReference type="Proteomes" id="UP000664288">
    <property type="component" value="Unassembled WGS sequence"/>
</dbReference>
<evidence type="ECO:0000313" key="2">
    <source>
        <dbReference type="Proteomes" id="UP000664288"/>
    </source>
</evidence>
<evidence type="ECO:0008006" key="3">
    <source>
        <dbReference type="Google" id="ProtNLM"/>
    </source>
</evidence>
<dbReference type="EMBL" id="JAFMPY010000020">
    <property type="protein sequence ID" value="MBO0905262.1"/>
    <property type="molecule type" value="Genomic_DNA"/>
</dbReference>
<gene>
    <name evidence="1" type="ORF">J1C47_16575</name>
</gene>
<reference evidence="1 2" key="1">
    <citation type="submission" date="2021-03" db="EMBL/GenBank/DDBJ databases">
        <title>Whole genome sequence of Jiella sp. MQZ13P-4.</title>
        <authorList>
            <person name="Tuo L."/>
        </authorList>
    </citation>
    <scope>NUCLEOTIDE SEQUENCE [LARGE SCALE GENOMIC DNA]</scope>
    <source>
        <strain evidence="1 2">MQZ13P-4</strain>
    </source>
</reference>
<proteinExistence type="predicted"/>
<dbReference type="RefSeq" id="WP_207351906.1">
    <property type="nucleotide sequence ID" value="NZ_JAFMPY010000020.1"/>
</dbReference>
<protein>
    <recommendedName>
        <fullName evidence="3">Phosphatase</fullName>
    </recommendedName>
</protein>
<sequence length="168" mass="17922">MELAPSHVLSIVTPGRSYLGPRDVPPDRHLKIEFDDVEDAARPGAPTLSAMREIMDFAGALPEEARLCLHGLQGVRRAPAVALGILAASLPPTEAAAALKPFCRHAPDPNLLVVALFDELLGLAGALSAACQARFVASHATLRRRGDEDGPGFDFDMLAMKDEQVRHG</sequence>
<evidence type="ECO:0000313" key="1">
    <source>
        <dbReference type="EMBL" id="MBO0905262.1"/>
    </source>
</evidence>
<accession>A0ABS3J6I2</accession>